<feature type="transmembrane region" description="Helical" evidence="2">
    <location>
        <begin position="71"/>
        <end position="92"/>
    </location>
</feature>
<organism evidence="3 4">
    <name type="scientific">Cristinia sonorae</name>
    <dbReference type="NCBI Taxonomy" id="1940300"/>
    <lineage>
        <taxon>Eukaryota</taxon>
        <taxon>Fungi</taxon>
        <taxon>Dikarya</taxon>
        <taxon>Basidiomycota</taxon>
        <taxon>Agaricomycotina</taxon>
        <taxon>Agaricomycetes</taxon>
        <taxon>Agaricomycetidae</taxon>
        <taxon>Agaricales</taxon>
        <taxon>Pleurotineae</taxon>
        <taxon>Stephanosporaceae</taxon>
        <taxon>Cristinia</taxon>
    </lineage>
</organism>
<evidence type="ECO:0000256" key="2">
    <source>
        <dbReference type="SAM" id="Phobius"/>
    </source>
</evidence>
<feature type="compositionally biased region" description="Polar residues" evidence="1">
    <location>
        <begin position="9"/>
        <end position="18"/>
    </location>
</feature>
<protein>
    <submittedName>
        <fullName evidence="3">Uncharacterized protein</fullName>
    </submittedName>
</protein>
<dbReference type="Proteomes" id="UP000813824">
    <property type="component" value="Unassembled WGS sequence"/>
</dbReference>
<accession>A0A8K0UCQ7</accession>
<evidence type="ECO:0000256" key="1">
    <source>
        <dbReference type="SAM" id="MobiDB-lite"/>
    </source>
</evidence>
<feature type="region of interest" description="Disordered" evidence="1">
    <location>
        <begin position="1"/>
        <end position="30"/>
    </location>
</feature>
<keyword evidence="2" id="KW-0812">Transmembrane</keyword>
<reference evidence="3" key="1">
    <citation type="journal article" date="2021" name="New Phytol.">
        <title>Evolutionary innovations through gain and loss of genes in the ectomycorrhizal Boletales.</title>
        <authorList>
            <person name="Wu G."/>
            <person name="Miyauchi S."/>
            <person name="Morin E."/>
            <person name="Kuo A."/>
            <person name="Drula E."/>
            <person name="Varga T."/>
            <person name="Kohler A."/>
            <person name="Feng B."/>
            <person name="Cao Y."/>
            <person name="Lipzen A."/>
            <person name="Daum C."/>
            <person name="Hundley H."/>
            <person name="Pangilinan J."/>
            <person name="Johnson J."/>
            <person name="Barry K."/>
            <person name="LaButti K."/>
            <person name="Ng V."/>
            <person name="Ahrendt S."/>
            <person name="Min B."/>
            <person name="Choi I.G."/>
            <person name="Park H."/>
            <person name="Plett J.M."/>
            <person name="Magnuson J."/>
            <person name="Spatafora J.W."/>
            <person name="Nagy L.G."/>
            <person name="Henrissat B."/>
            <person name="Grigoriev I.V."/>
            <person name="Yang Z.L."/>
            <person name="Xu J."/>
            <person name="Martin F.M."/>
        </authorList>
    </citation>
    <scope>NUCLEOTIDE SEQUENCE</scope>
    <source>
        <strain evidence="3">KKN 215</strain>
    </source>
</reference>
<keyword evidence="4" id="KW-1185">Reference proteome</keyword>
<evidence type="ECO:0000313" key="3">
    <source>
        <dbReference type="EMBL" id="KAH8073012.1"/>
    </source>
</evidence>
<gene>
    <name evidence="3" type="ORF">BXZ70DRAFT_1013252</name>
</gene>
<comment type="caution">
    <text evidence="3">The sequence shown here is derived from an EMBL/GenBank/DDBJ whole genome shotgun (WGS) entry which is preliminary data.</text>
</comment>
<keyword evidence="2" id="KW-1133">Transmembrane helix</keyword>
<keyword evidence="2" id="KW-0472">Membrane</keyword>
<dbReference type="EMBL" id="JAEVFJ010000075">
    <property type="protein sequence ID" value="KAH8073012.1"/>
    <property type="molecule type" value="Genomic_DNA"/>
</dbReference>
<proteinExistence type="predicted"/>
<name>A0A8K0UCQ7_9AGAR</name>
<sequence length="202" mass="21149">MSQEDSRNQDISAFSQNVPPDYPPLEGEMSTTEGTWKATKACIGHCIAGAVCVPMALAGGVVTIITFVSTAIAGCIIGIPACIAVAICNVMCSTCRATPSNGRVSYKCHCCGSSWSSGRDEEEGIVQTVGFSQFQSQTNMDIPGGSTGGGWTPHLIVPPPYAHPLRDKGGVTRNPQMGNLVQYDPTAIGSGQQRRVVVPFGV</sequence>
<dbReference type="AlphaFoldDB" id="A0A8K0UCQ7"/>
<feature type="transmembrane region" description="Helical" evidence="2">
    <location>
        <begin position="46"/>
        <end position="65"/>
    </location>
</feature>
<evidence type="ECO:0000313" key="4">
    <source>
        <dbReference type="Proteomes" id="UP000813824"/>
    </source>
</evidence>